<sequence>MMLNDRIRRLSTLQGALRKAETHPSGLPADTPYSEFHHRFHELGLEKGWGDCAQTIHLLLDLLEAPDPSSFEMFLGTIRVAFNVVILSPHGYFAQVNVLGYPDTGGQVESSTPLLTT</sequence>
<dbReference type="Gene3D" id="3.40.50.2000">
    <property type="entry name" value="Glycogen Phosphorylase B"/>
    <property type="match status" value="1"/>
</dbReference>
<dbReference type="ExpressionAtlas" id="N1QR54">
    <property type="expression patterns" value="baseline"/>
</dbReference>
<evidence type="ECO:0000259" key="6">
    <source>
        <dbReference type="Pfam" id="PF00862"/>
    </source>
</evidence>
<comment type="similarity">
    <text evidence="1">Belongs to the glycosyltransferase 1 family. Plant sucrose synthase subfamily.</text>
</comment>
<dbReference type="InterPro" id="IPR012820">
    <property type="entry name" value="Sucrose_synthase_pln/cyn"/>
</dbReference>
<evidence type="ECO:0000259" key="7">
    <source>
        <dbReference type="Pfam" id="PF24862"/>
    </source>
</evidence>
<dbReference type="PANTHER" id="PTHR45839">
    <property type="match status" value="1"/>
</dbReference>
<evidence type="ECO:0000256" key="3">
    <source>
        <dbReference type="ARBA" id="ARBA00022676"/>
    </source>
</evidence>
<dbReference type="GO" id="GO:0016157">
    <property type="term" value="F:sucrose synthase activity"/>
    <property type="evidence" value="ECO:0007669"/>
    <property type="project" value="UniProtKB-EC"/>
</dbReference>
<dbReference type="InterPro" id="IPR056736">
    <property type="entry name" value="SUS_EPBD"/>
</dbReference>
<dbReference type="AlphaFoldDB" id="N1QR54"/>
<dbReference type="InterPro" id="IPR000368">
    <property type="entry name" value="Sucrose_synth_GT-B1"/>
</dbReference>
<dbReference type="PANTHER" id="PTHR45839:SF5">
    <property type="entry name" value="SUCROSE SYNTHASE 3"/>
    <property type="match status" value="1"/>
</dbReference>
<evidence type="ECO:0000256" key="1">
    <source>
        <dbReference type="ARBA" id="ARBA00005894"/>
    </source>
</evidence>
<name>N1QR54_AEGTA</name>
<dbReference type="Pfam" id="PF00862">
    <property type="entry name" value="GT-B_Sucrose_synth"/>
    <property type="match status" value="1"/>
</dbReference>
<dbReference type="Pfam" id="PF24862">
    <property type="entry name" value="SUS_EPBD"/>
    <property type="match status" value="1"/>
</dbReference>
<feature type="domain" description="Sucrose synthase EPBD" evidence="7">
    <location>
        <begin position="1"/>
        <end position="51"/>
    </location>
</feature>
<protein>
    <recommendedName>
        <fullName evidence="2">sucrose synthase</fullName>
        <ecNumber evidence="2">2.4.1.13</ecNumber>
    </recommendedName>
</protein>
<comment type="catalytic activity">
    <reaction evidence="5">
        <text>an NDP-alpha-D-glucose + D-fructose = a ribonucleoside 5'-diphosphate + sucrose + H(+)</text>
        <dbReference type="Rhea" id="RHEA:16241"/>
        <dbReference type="ChEBI" id="CHEBI:15378"/>
        <dbReference type="ChEBI" id="CHEBI:17992"/>
        <dbReference type="ChEBI" id="CHEBI:37721"/>
        <dbReference type="ChEBI" id="CHEBI:57930"/>
        <dbReference type="ChEBI" id="CHEBI:76533"/>
        <dbReference type="EC" id="2.4.1.13"/>
    </reaction>
</comment>
<proteinExistence type="inferred from homology"/>
<dbReference type="GO" id="GO:0005985">
    <property type="term" value="P:sucrose metabolic process"/>
    <property type="evidence" value="ECO:0007669"/>
    <property type="project" value="InterPro"/>
</dbReference>
<evidence type="ECO:0000313" key="8">
    <source>
        <dbReference type="EnsemblPlants" id="EMT01023"/>
    </source>
</evidence>
<keyword evidence="3" id="KW-0328">Glycosyltransferase</keyword>
<accession>N1QR54</accession>
<dbReference type="EnsemblPlants" id="EMT01023">
    <property type="protein sequence ID" value="EMT01023"/>
    <property type="gene ID" value="F775_18132"/>
</dbReference>
<feature type="domain" description="Sucrose synthase first GT-B" evidence="6">
    <location>
        <begin position="70"/>
        <end position="108"/>
    </location>
</feature>
<reference evidence="8" key="1">
    <citation type="submission" date="2015-06" db="UniProtKB">
        <authorList>
            <consortium name="EnsemblPlants"/>
        </authorList>
    </citation>
    <scope>IDENTIFICATION</scope>
</reference>
<evidence type="ECO:0000256" key="2">
    <source>
        <dbReference type="ARBA" id="ARBA00012540"/>
    </source>
</evidence>
<dbReference type="Gene3D" id="1.20.120.1230">
    <property type="match status" value="1"/>
</dbReference>
<evidence type="ECO:0000256" key="5">
    <source>
        <dbReference type="ARBA" id="ARBA00049030"/>
    </source>
</evidence>
<keyword evidence="4" id="KW-0808">Transferase</keyword>
<organism evidence="8">
    <name type="scientific">Aegilops tauschii</name>
    <name type="common">Tausch's goatgrass</name>
    <name type="synonym">Aegilops squarrosa</name>
    <dbReference type="NCBI Taxonomy" id="37682"/>
    <lineage>
        <taxon>Eukaryota</taxon>
        <taxon>Viridiplantae</taxon>
        <taxon>Streptophyta</taxon>
        <taxon>Embryophyta</taxon>
        <taxon>Tracheophyta</taxon>
        <taxon>Spermatophyta</taxon>
        <taxon>Magnoliopsida</taxon>
        <taxon>Liliopsida</taxon>
        <taxon>Poales</taxon>
        <taxon>Poaceae</taxon>
        <taxon>BOP clade</taxon>
        <taxon>Pooideae</taxon>
        <taxon>Triticodae</taxon>
        <taxon>Triticeae</taxon>
        <taxon>Triticinae</taxon>
        <taxon>Aegilops</taxon>
    </lineage>
</organism>
<dbReference type="EC" id="2.4.1.13" evidence="2"/>
<evidence type="ECO:0000256" key="4">
    <source>
        <dbReference type="ARBA" id="ARBA00022679"/>
    </source>
</evidence>